<organism evidence="1">
    <name type="scientific">bioreactor metagenome</name>
    <dbReference type="NCBI Taxonomy" id="1076179"/>
    <lineage>
        <taxon>unclassified sequences</taxon>
        <taxon>metagenomes</taxon>
        <taxon>ecological metagenomes</taxon>
    </lineage>
</organism>
<gene>
    <name evidence="1" type="ORF">SDC9_149979</name>
</gene>
<dbReference type="EMBL" id="VSSQ01048716">
    <property type="protein sequence ID" value="MPN02763.1"/>
    <property type="molecule type" value="Genomic_DNA"/>
</dbReference>
<accession>A0A645EQF6</accession>
<evidence type="ECO:0000313" key="1">
    <source>
        <dbReference type="EMBL" id="MPN02763.1"/>
    </source>
</evidence>
<sequence>MIRFERDFANAGERFRPFGDGGEVTLVVVDAGNQRAAQNDRRPCAIQFAEILENQRIVPPGQLPVAFRVGRFEVVEEEVRQRQELAVFAPRRVAAGVERGGDALRLRAGQQFPGELELRHRFAAGERQSAAGFAVEDQVPQDFGHHRGDIHFAPGHFERARRTPGSAAAAADAVFPVEQMRAVLHAVAVLRAERQAEPAADAFLRRET</sequence>
<dbReference type="AlphaFoldDB" id="A0A645EQF6"/>
<protein>
    <submittedName>
        <fullName evidence="1">Uncharacterized protein</fullName>
    </submittedName>
</protein>
<proteinExistence type="predicted"/>
<reference evidence="1" key="1">
    <citation type="submission" date="2019-08" db="EMBL/GenBank/DDBJ databases">
        <authorList>
            <person name="Kucharzyk K."/>
            <person name="Murdoch R.W."/>
            <person name="Higgins S."/>
            <person name="Loffler F."/>
        </authorList>
    </citation>
    <scope>NUCLEOTIDE SEQUENCE</scope>
</reference>
<name>A0A645EQF6_9ZZZZ</name>
<comment type="caution">
    <text evidence="1">The sequence shown here is derived from an EMBL/GenBank/DDBJ whole genome shotgun (WGS) entry which is preliminary data.</text>
</comment>